<proteinExistence type="predicted"/>
<dbReference type="OrthoDB" id="5402392at2759"/>
<organism evidence="2 3">
    <name type="scientific">Decorospora gaudefroyi</name>
    <dbReference type="NCBI Taxonomy" id="184978"/>
    <lineage>
        <taxon>Eukaryota</taxon>
        <taxon>Fungi</taxon>
        <taxon>Dikarya</taxon>
        <taxon>Ascomycota</taxon>
        <taxon>Pezizomycotina</taxon>
        <taxon>Dothideomycetes</taxon>
        <taxon>Pleosporomycetidae</taxon>
        <taxon>Pleosporales</taxon>
        <taxon>Pleosporineae</taxon>
        <taxon>Pleosporaceae</taxon>
        <taxon>Decorospora</taxon>
    </lineage>
</organism>
<feature type="region of interest" description="Disordered" evidence="1">
    <location>
        <begin position="207"/>
        <end position="237"/>
    </location>
</feature>
<evidence type="ECO:0000313" key="3">
    <source>
        <dbReference type="Proteomes" id="UP000800040"/>
    </source>
</evidence>
<evidence type="ECO:0000256" key="1">
    <source>
        <dbReference type="SAM" id="MobiDB-lite"/>
    </source>
</evidence>
<dbReference type="EMBL" id="ML975261">
    <property type="protein sequence ID" value="KAF1837480.1"/>
    <property type="molecule type" value="Genomic_DNA"/>
</dbReference>
<name>A0A6A5KMV7_9PLEO</name>
<sequence length="446" mass="49858">MPAPTACPISEVDRALSSYIHSREDTLRIRRTLSKYLTSSLRPVNAATQTHHLNHECPHNFSAANTNPPGLKDTRLAYLQALRAKSHAQTKHGQLQASLEDLRTRHVDENPTQPESEYDNEVTRSYISLLRQRQRFAELQIIHDALDKLLSAKPSQGASPDPRTLVQSAVGTQPNLPAARLEQLSQPTDPDDQTRIFQLKQQVLEARARMQRAQSALQKAQQKHSSHGPPTSLHTQVHSLERAREEMIEWVQTELAKLEEDSIYLEDESPVKPPTRDLESTTHSPAPDLTASEHSIQESYNKYIAARTRLLDAHTSLHHHHHHREQEQKQEQEQEQTPPTDPPTRTQPTPTLLPHLAPLIHSKSTTQALHTQTSHLATRLQHADQATHAALLRLSGESHLVPAGTTDVAAWGAAAREAGRATSSFVEERLGEASRVGVEGVRRVVE</sequence>
<reference evidence="2" key="1">
    <citation type="submission" date="2020-01" db="EMBL/GenBank/DDBJ databases">
        <authorList>
            <consortium name="DOE Joint Genome Institute"/>
            <person name="Haridas S."/>
            <person name="Albert R."/>
            <person name="Binder M."/>
            <person name="Bloem J."/>
            <person name="Labutti K."/>
            <person name="Salamov A."/>
            <person name="Andreopoulos B."/>
            <person name="Baker S.E."/>
            <person name="Barry K."/>
            <person name="Bills G."/>
            <person name="Bluhm B.H."/>
            <person name="Cannon C."/>
            <person name="Castanera R."/>
            <person name="Culley D.E."/>
            <person name="Daum C."/>
            <person name="Ezra D."/>
            <person name="Gonzalez J.B."/>
            <person name="Henrissat B."/>
            <person name="Kuo A."/>
            <person name="Liang C."/>
            <person name="Lipzen A."/>
            <person name="Lutzoni F."/>
            <person name="Magnuson J."/>
            <person name="Mondo S."/>
            <person name="Nolan M."/>
            <person name="Ohm R."/>
            <person name="Pangilinan J."/>
            <person name="Park H.-J."/>
            <person name="Ramirez L."/>
            <person name="Alfaro M."/>
            <person name="Sun H."/>
            <person name="Tritt A."/>
            <person name="Yoshinaga Y."/>
            <person name="Zwiers L.-H."/>
            <person name="Turgeon B.G."/>
            <person name="Goodwin S.B."/>
            <person name="Spatafora J.W."/>
            <person name="Crous P.W."/>
            <person name="Grigoriev I.V."/>
        </authorList>
    </citation>
    <scope>NUCLEOTIDE SEQUENCE</scope>
    <source>
        <strain evidence="2">P77</strain>
    </source>
</reference>
<feature type="compositionally biased region" description="Polar residues" evidence="1">
    <location>
        <begin position="228"/>
        <end position="237"/>
    </location>
</feature>
<evidence type="ECO:0000313" key="2">
    <source>
        <dbReference type="EMBL" id="KAF1837480.1"/>
    </source>
</evidence>
<feature type="compositionally biased region" description="Low complexity" evidence="1">
    <location>
        <begin position="335"/>
        <end position="353"/>
    </location>
</feature>
<keyword evidence="3" id="KW-1185">Reference proteome</keyword>
<dbReference type="AlphaFoldDB" id="A0A6A5KMV7"/>
<dbReference type="Proteomes" id="UP000800040">
    <property type="component" value="Unassembled WGS sequence"/>
</dbReference>
<accession>A0A6A5KMV7</accession>
<protein>
    <submittedName>
        <fullName evidence="2">Uncharacterized protein</fullName>
    </submittedName>
</protein>
<feature type="non-terminal residue" evidence="2">
    <location>
        <position position="446"/>
    </location>
</feature>
<feature type="region of interest" description="Disordered" evidence="1">
    <location>
        <begin position="316"/>
        <end position="353"/>
    </location>
</feature>
<feature type="region of interest" description="Disordered" evidence="1">
    <location>
        <begin position="261"/>
        <end position="294"/>
    </location>
</feature>
<gene>
    <name evidence="2" type="ORF">BDW02DRAFT_518770</name>
</gene>